<evidence type="ECO:0000256" key="6">
    <source>
        <dbReference type="ARBA" id="ARBA00022737"/>
    </source>
</evidence>
<comment type="similarity">
    <text evidence="2 9">Belongs to the SWEET sugar transporter family.</text>
</comment>
<feature type="transmembrane region" description="Helical" evidence="9">
    <location>
        <begin position="105"/>
        <end position="127"/>
    </location>
</feature>
<dbReference type="PANTHER" id="PTHR10791">
    <property type="entry name" value="RAG1-ACTIVATING PROTEIN 1"/>
    <property type="match status" value="1"/>
</dbReference>
<feature type="transmembrane region" description="Helical" evidence="9">
    <location>
        <begin position="45"/>
        <end position="65"/>
    </location>
</feature>
<dbReference type="GO" id="GO:0051260">
    <property type="term" value="P:protein homooligomerization"/>
    <property type="evidence" value="ECO:0007669"/>
    <property type="project" value="UniProtKB-ARBA"/>
</dbReference>
<evidence type="ECO:0000313" key="11">
    <source>
        <dbReference type="EMBL" id="WNV59955.1"/>
    </source>
</evidence>
<organism evidence="11">
    <name type="scientific">Betula platyphylla</name>
    <name type="common">Asian white birch</name>
    <dbReference type="NCBI Taxonomy" id="78630"/>
    <lineage>
        <taxon>Eukaryota</taxon>
        <taxon>Viridiplantae</taxon>
        <taxon>Streptophyta</taxon>
        <taxon>Embryophyta</taxon>
        <taxon>Tracheophyta</taxon>
        <taxon>Spermatophyta</taxon>
        <taxon>Magnoliopsida</taxon>
        <taxon>eudicotyledons</taxon>
        <taxon>Gunneridae</taxon>
        <taxon>Pentapetalae</taxon>
        <taxon>rosids</taxon>
        <taxon>fabids</taxon>
        <taxon>Fagales</taxon>
        <taxon>Betulaceae</taxon>
        <taxon>Betula</taxon>
    </lineage>
</organism>
<feature type="transmembrane region" description="Helical" evidence="9">
    <location>
        <begin position="71"/>
        <end position="93"/>
    </location>
</feature>
<dbReference type="FunFam" id="1.20.1280.290:FF:000001">
    <property type="entry name" value="Bidirectional sugar transporter SWEET"/>
    <property type="match status" value="1"/>
</dbReference>
<sequence length="243" mass="26984">MVSAGQARTVVGIIGNVISFGLFLSPVPTFYRIYKKKAVEDFSPVPYIVTVLNCMCWIFYGMPFVHPDSTLVVTINSVGLLLELIYLAIFFTYAAKLKNGRKKVLIGLASEVVFVIIIVVITMLALHTHTKRSLIVGVICDIVNILMYCSPLTIMRKVIQTRSVKYMPFYLSLASFLNGAVWTAYALLKFDIYILVSNSIGAVAGLVQLILYAIFYRTTLKDDHHGSPAKPSEVQLSSTHSAY</sequence>
<dbReference type="Gene3D" id="1.20.1280.290">
    <property type="match status" value="2"/>
</dbReference>
<keyword evidence="7 9" id="KW-1133">Transmembrane helix</keyword>
<name>A0AA96QAZ8_BETPL</name>
<dbReference type="PANTHER" id="PTHR10791:SF236">
    <property type="entry name" value="BIDIRECTIONAL SUGAR TRANSPORTER SWEET8"/>
    <property type="match status" value="1"/>
</dbReference>
<evidence type="ECO:0000256" key="3">
    <source>
        <dbReference type="ARBA" id="ARBA00022448"/>
    </source>
</evidence>
<dbReference type="AlphaFoldDB" id="A0AA96QAZ8"/>
<evidence type="ECO:0000256" key="7">
    <source>
        <dbReference type="ARBA" id="ARBA00022989"/>
    </source>
</evidence>
<feature type="transmembrane region" description="Helical" evidence="9">
    <location>
        <begin position="12"/>
        <end position="33"/>
    </location>
</feature>
<keyword evidence="4 9" id="KW-0762">Sugar transport</keyword>
<evidence type="ECO:0000256" key="1">
    <source>
        <dbReference type="ARBA" id="ARBA00004127"/>
    </source>
</evidence>
<comment type="function">
    <text evidence="9">Mediates both low-affinity uptake and efflux of sugar across the membrane.</text>
</comment>
<evidence type="ECO:0000256" key="2">
    <source>
        <dbReference type="ARBA" id="ARBA00007809"/>
    </source>
</evidence>
<evidence type="ECO:0000256" key="4">
    <source>
        <dbReference type="ARBA" id="ARBA00022597"/>
    </source>
</evidence>
<keyword evidence="5 9" id="KW-0812">Transmembrane</keyword>
<reference evidence="11" key="2">
    <citation type="submission" date="2023-07" db="EMBL/GenBank/DDBJ databases">
        <authorList>
            <person name="Zhang H."/>
            <person name="Ding Y."/>
            <person name="Yang K."/>
            <person name="Wang X."/>
            <person name="Gao W."/>
            <person name="Xie Q."/>
            <person name="Gao C."/>
        </authorList>
    </citation>
    <scope>NUCLEOTIDE SEQUENCE</scope>
</reference>
<dbReference type="InterPro" id="IPR004316">
    <property type="entry name" value="SWEET_rpt"/>
</dbReference>
<keyword evidence="6" id="KW-0677">Repeat</keyword>
<dbReference type="GO" id="GO:0051119">
    <property type="term" value="F:sugar transmembrane transporter activity"/>
    <property type="evidence" value="ECO:0007669"/>
    <property type="project" value="InterPro"/>
</dbReference>
<feature type="transmembrane region" description="Helical" evidence="9">
    <location>
        <begin position="166"/>
        <end position="186"/>
    </location>
</feature>
<accession>A0AA96QAZ8</accession>
<evidence type="ECO:0000256" key="5">
    <source>
        <dbReference type="ARBA" id="ARBA00022692"/>
    </source>
</evidence>
<comment type="subcellular location">
    <subcellularLocation>
        <location evidence="9">Cell membrane</location>
        <topology evidence="9">Multi-pass membrane protein</topology>
    </subcellularLocation>
    <subcellularLocation>
        <location evidence="1">Endomembrane system</location>
        <topology evidence="1">Multi-pass membrane protein</topology>
    </subcellularLocation>
</comment>
<evidence type="ECO:0000256" key="9">
    <source>
        <dbReference type="RuleBase" id="RU910715"/>
    </source>
</evidence>
<keyword evidence="3 9" id="KW-0813">Transport</keyword>
<evidence type="ECO:0000256" key="10">
    <source>
        <dbReference type="SAM" id="MobiDB-lite"/>
    </source>
</evidence>
<protein>
    <recommendedName>
        <fullName evidence="9">Bidirectional sugar transporter SWEET</fullName>
    </recommendedName>
</protein>
<dbReference type="GO" id="GO:0005886">
    <property type="term" value="C:plasma membrane"/>
    <property type="evidence" value="ECO:0007669"/>
    <property type="project" value="UniProtKB-SubCell"/>
</dbReference>
<dbReference type="GO" id="GO:0012505">
    <property type="term" value="C:endomembrane system"/>
    <property type="evidence" value="ECO:0007669"/>
    <property type="project" value="UniProtKB-SubCell"/>
</dbReference>
<feature type="region of interest" description="Disordered" evidence="10">
    <location>
        <begin position="222"/>
        <end position="243"/>
    </location>
</feature>
<feature type="compositionally biased region" description="Polar residues" evidence="10">
    <location>
        <begin position="234"/>
        <end position="243"/>
    </location>
</feature>
<dbReference type="InterPro" id="IPR047664">
    <property type="entry name" value="SWEET"/>
</dbReference>
<feature type="transmembrane region" description="Helical" evidence="9">
    <location>
        <begin position="133"/>
        <end position="154"/>
    </location>
</feature>
<evidence type="ECO:0000256" key="8">
    <source>
        <dbReference type="ARBA" id="ARBA00023136"/>
    </source>
</evidence>
<dbReference type="Pfam" id="PF03083">
    <property type="entry name" value="MtN3_slv"/>
    <property type="match status" value="2"/>
</dbReference>
<feature type="transmembrane region" description="Helical" evidence="9">
    <location>
        <begin position="192"/>
        <end position="215"/>
    </location>
</feature>
<proteinExistence type="evidence at transcript level"/>
<keyword evidence="8 9" id="KW-0472">Membrane</keyword>
<dbReference type="FunFam" id="1.20.1280.290:FF:000002">
    <property type="entry name" value="Bidirectional sugar transporter SWEET"/>
    <property type="match status" value="1"/>
</dbReference>
<dbReference type="EMBL" id="OR361589">
    <property type="protein sequence ID" value="WNV59955.1"/>
    <property type="molecule type" value="mRNA"/>
</dbReference>
<reference evidence="11" key="1">
    <citation type="journal article" date="2023" name="Int. J. Mol. Sci.">
        <title>An Insight of Betula platyphylla SWEET Gene Family through Genome-Wide Identification, Expression Profiling and Function Analysis of BpSWEET1c under Cold Stress.</title>
        <authorList>
            <person name="Zhang H."/>
            <person name="Ding Y."/>
            <person name="Yang K."/>
            <person name="Wang X."/>
            <person name="Gao W."/>
            <person name="Xie Q."/>
            <person name="Liu Z."/>
            <person name="Gao C."/>
        </authorList>
    </citation>
    <scope>NUCLEOTIDE SEQUENCE</scope>
</reference>